<proteinExistence type="predicted"/>
<protein>
    <recommendedName>
        <fullName evidence="1">ATPase AAA-type core domain-containing protein</fullName>
    </recommendedName>
</protein>
<keyword evidence="3" id="KW-1185">Reference proteome</keyword>
<organism evidence="2 3">
    <name type="scientific">Streptococcus pneumoniae serotype 2 (strain D39 / NCTC 7466)</name>
    <dbReference type="NCBI Taxonomy" id="373153"/>
    <lineage>
        <taxon>Bacteria</taxon>
        <taxon>Bacillati</taxon>
        <taxon>Bacillota</taxon>
        <taxon>Bacilli</taxon>
        <taxon>Lactobacillales</taxon>
        <taxon>Streptococcaceae</taxon>
        <taxon>Streptococcus</taxon>
    </lineage>
</organism>
<evidence type="ECO:0000259" key="1">
    <source>
        <dbReference type="Pfam" id="PF13304"/>
    </source>
</evidence>
<dbReference type="HOGENOM" id="CLU_144066_0_0_9"/>
<dbReference type="Pfam" id="PF13304">
    <property type="entry name" value="AAA_21"/>
    <property type="match status" value="1"/>
</dbReference>
<sequence length="150" mass="17310">MEFNINSKESSQQLDILYKEVGVLSLGQKVVAMLDFLLAYSDYSKDFRPLIIDQPEDNLDNRYIYRHLVQQFRDVKAQRQIILATHNATIVTNSMTDQVVIMESDGVNGWIESQGYVSEKYIKNHIINQLEGGKDSFKHKMSIYETALSE</sequence>
<dbReference type="AlphaFoldDB" id="A0A0H2ZPS4"/>
<dbReference type="KEGG" id="spd:SPD_0933"/>
<reference evidence="2 3" key="1">
    <citation type="journal article" date="2007" name="J. Bacteriol.">
        <title>Genome sequence of Avery's virulent serotype 2 strain D39 of Streptococcus pneumoniae and comparison with that of unencapsulated laboratory strain R6.</title>
        <authorList>
            <person name="Lanie J.A."/>
            <person name="Ng W.L."/>
            <person name="Kazmierczak K.M."/>
            <person name="Andrzejewski T.M."/>
            <person name="Davidsen T.M."/>
            <person name="Wayne K.J."/>
            <person name="Tettelin H."/>
            <person name="Glass J.I."/>
            <person name="Winkler M.E."/>
        </authorList>
    </citation>
    <scope>NUCLEOTIDE SEQUENCE [LARGE SCALE GENOMIC DNA]</scope>
    <source>
        <strain evidence="3">D39 / NCTC 7466</strain>
    </source>
</reference>
<evidence type="ECO:0000313" key="3">
    <source>
        <dbReference type="Proteomes" id="UP000001452"/>
    </source>
</evidence>
<name>A0A0H2ZPS4_STRP2</name>
<dbReference type="EMBL" id="CP000410">
    <property type="protein sequence ID" value="ABJ54700.1"/>
    <property type="molecule type" value="Genomic_DNA"/>
</dbReference>
<dbReference type="PaxDb" id="373153-SPD_0933"/>
<dbReference type="Proteomes" id="UP000001452">
    <property type="component" value="Chromosome"/>
</dbReference>
<accession>A0A0H2ZPS4</accession>
<dbReference type="InterPro" id="IPR027417">
    <property type="entry name" value="P-loop_NTPase"/>
</dbReference>
<dbReference type="GO" id="GO:0005524">
    <property type="term" value="F:ATP binding"/>
    <property type="evidence" value="ECO:0007669"/>
    <property type="project" value="InterPro"/>
</dbReference>
<dbReference type="eggNOG" id="COG1196">
    <property type="taxonomic scope" value="Bacteria"/>
</dbReference>
<gene>
    <name evidence="2" type="ordered locus">SPD_0933</name>
</gene>
<dbReference type="GO" id="GO:0016887">
    <property type="term" value="F:ATP hydrolysis activity"/>
    <property type="evidence" value="ECO:0007669"/>
    <property type="project" value="InterPro"/>
</dbReference>
<dbReference type="SUPFAM" id="SSF52540">
    <property type="entry name" value="P-loop containing nucleoside triphosphate hydrolases"/>
    <property type="match status" value="1"/>
</dbReference>
<dbReference type="InterPro" id="IPR003959">
    <property type="entry name" value="ATPase_AAA_core"/>
</dbReference>
<feature type="domain" description="ATPase AAA-type core" evidence="1">
    <location>
        <begin position="23"/>
        <end position="91"/>
    </location>
</feature>
<dbReference type="Gene3D" id="3.40.50.300">
    <property type="entry name" value="P-loop containing nucleotide triphosphate hydrolases"/>
    <property type="match status" value="1"/>
</dbReference>
<evidence type="ECO:0000313" key="2">
    <source>
        <dbReference type="EMBL" id="ABJ54700.1"/>
    </source>
</evidence>